<evidence type="ECO:0000313" key="3">
    <source>
        <dbReference type="Proteomes" id="UP000195573"/>
    </source>
</evidence>
<feature type="transmembrane region" description="Helical" evidence="1">
    <location>
        <begin position="310"/>
        <end position="330"/>
    </location>
</feature>
<feature type="transmembrane region" description="Helical" evidence="1">
    <location>
        <begin position="158"/>
        <end position="176"/>
    </location>
</feature>
<feature type="transmembrane region" description="Helical" evidence="1">
    <location>
        <begin position="249"/>
        <end position="268"/>
    </location>
</feature>
<evidence type="ECO:0000256" key="1">
    <source>
        <dbReference type="SAM" id="Phobius"/>
    </source>
</evidence>
<evidence type="ECO:0000313" key="2">
    <source>
        <dbReference type="EMBL" id="ART78202.1"/>
    </source>
</evidence>
<organism evidence="2 3">
    <name type="scientific">Sutcliffiella horikoshii</name>
    <dbReference type="NCBI Taxonomy" id="79883"/>
    <lineage>
        <taxon>Bacteria</taxon>
        <taxon>Bacillati</taxon>
        <taxon>Bacillota</taxon>
        <taxon>Bacilli</taxon>
        <taxon>Bacillales</taxon>
        <taxon>Bacillaceae</taxon>
        <taxon>Sutcliffiella</taxon>
    </lineage>
</organism>
<dbReference type="GeneID" id="96740703"/>
<evidence type="ECO:0008006" key="4">
    <source>
        <dbReference type="Google" id="ProtNLM"/>
    </source>
</evidence>
<sequence>MKFIWFFFILQILGYSLIKPFINQHDLALLLLVSSNAILVLFFIGKFNSTLRNLFFIGFVSRFSVMLIDIYMRGIIIIPHSGEDTERFYQNAINISGHGSKILDSNYEIFIKLAAFIFTITESERIIIQYSNVLLGFTTVYIVYIILKMIEIRWENKIIGILILLIFPHAIFFSGIFLREMVSAFFVVCSIFYIVYWFHTQSKNAFLLSILMVLASALFHSGTIGLLAMHAFIMIFYKNSKLVFQLRSVLLFVIMSIFLVWFFGVYDWSSLPIFRKLQIKDIQDVYDEISTVRGSSAYLTELSINNIFQMILYGPIYIFYFISSPLPIDWRGFNDIISFMLDGILYLSASVYIFINFKKIPKKNQTLIIILLVGLLTTVFIFSIGVQNAGTALRHRHKVFYLLIIIFIMIKDFKLREKINVIRKNGN</sequence>
<feature type="transmembrane region" description="Helical" evidence="1">
    <location>
        <begin position="367"/>
        <end position="386"/>
    </location>
</feature>
<keyword evidence="3" id="KW-1185">Reference proteome</keyword>
<feature type="transmembrane region" description="Helical" evidence="1">
    <location>
        <begin position="182"/>
        <end position="199"/>
    </location>
</feature>
<keyword evidence="1" id="KW-1133">Transmembrane helix</keyword>
<feature type="transmembrane region" description="Helical" evidence="1">
    <location>
        <begin position="206"/>
        <end position="237"/>
    </location>
</feature>
<dbReference type="EMBL" id="CP020880">
    <property type="protein sequence ID" value="ART78202.1"/>
    <property type="molecule type" value="Genomic_DNA"/>
</dbReference>
<feature type="transmembrane region" description="Helical" evidence="1">
    <location>
        <begin position="54"/>
        <end position="78"/>
    </location>
</feature>
<name>A0ABN4ZIF6_9BACI</name>
<feature type="transmembrane region" description="Helical" evidence="1">
    <location>
        <begin position="398"/>
        <end position="415"/>
    </location>
</feature>
<dbReference type="Proteomes" id="UP000195573">
    <property type="component" value="Chromosome"/>
</dbReference>
<reference evidence="2 3" key="1">
    <citation type="submission" date="2017-04" db="EMBL/GenBank/DDBJ databases">
        <title>Complete Genome Sequence of the Bacillus horikoshii 20a strain from Cuatro Cienegas, Coahuila, Mexico.</title>
        <authorList>
            <person name="Zarza E."/>
            <person name="Alcaraz L.D."/>
            <person name="Aguilar-Salinas B."/>
            <person name="Islas A."/>
            <person name="Olmedo-Alvarez G."/>
        </authorList>
    </citation>
    <scope>NUCLEOTIDE SEQUENCE [LARGE SCALE GENOMIC DNA]</scope>
    <source>
        <strain evidence="2 3">20a</strain>
    </source>
</reference>
<keyword evidence="1" id="KW-0472">Membrane</keyword>
<feature type="transmembrane region" description="Helical" evidence="1">
    <location>
        <begin position="336"/>
        <end position="355"/>
    </location>
</feature>
<protein>
    <recommendedName>
        <fullName evidence="4">Glycosyltransferase RgtA/B/C/D-like domain-containing protein</fullName>
    </recommendedName>
</protein>
<gene>
    <name evidence="2" type="ORF">B4U37_20090</name>
</gene>
<accession>A0ABN4ZIF6</accession>
<proteinExistence type="predicted"/>
<dbReference type="RefSeq" id="WP_088019685.1">
    <property type="nucleotide sequence ID" value="NZ_CP020880.1"/>
</dbReference>
<keyword evidence="1" id="KW-0812">Transmembrane</keyword>
<feature type="transmembrane region" description="Helical" evidence="1">
    <location>
        <begin position="126"/>
        <end position="146"/>
    </location>
</feature>
<feature type="transmembrane region" description="Helical" evidence="1">
    <location>
        <begin position="28"/>
        <end position="47"/>
    </location>
</feature>